<dbReference type="Proteomes" id="UP000249264">
    <property type="component" value="Chromosome 1"/>
</dbReference>
<dbReference type="KEGG" id="cmin:NCTC10288_02269"/>
<protein>
    <submittedName>
        <fullName evidence="1">Uncharacterized protein</fullName>
    </submittedName>
</protein>
<reference evidence="1 2" key="1">
    <citation type="submission" date="2018-06" db="EMBL/GenBank/DDBJ databases">
        <authorList>
            <consortium name="Pathogen Informatics"/>
            <person name="Doyle S."/>
        </authorList>
    </citation>
    <scope>NUCLEOTIDE SEQUENCE [LARGE SCALE GENOMIC DNA]</scope>
    <source>
        <strain evidence="1 2">NCTC10288</strain>
    </source>
</reference>
<evidence type="ECO:0000313" key="1">
    <source>
        <dbReference type="EMBL" id="SQI00946.1"/>
    </source>
</evidence>
<proteinExistence type="predicted"/>
<accession>A0A2X4RFC8</accession>
<organism evidence="1 2">
    <name type="scientific">Corynebacterium minutissimum</name>
    <dbReference type="NCBI Taxonomy" id="38301"/>
    <lineage>
        <taxon>Bacteria</taxon>
        <taxon>Bacillati</taxon>
        <taxon>Actinomycetota</taxon>
        <taxon>Actinomycetes</taxon>
        <taxon>Mycobacteriales</taxon>
        <taxon>Corynebacteriaceae</taxon>
        <taxon>Corynebacterium</taxon>
    </lineage>
</organism>
<evidence type="ECO:0000313" key="2">
    <source>
        <dbReference type="Proteomes" id="UP000249264"/>
    </source>
</evidence>
<name>A0A2X4RFC8_9CORY</name>
<dbReference type="EMBL" id="LS483460">
    <property type="protein sequence ID" value="SQI00946.1"/>
    <property type="molecule type" value="Genomic_DNA"/>
</dbReference>
<sequence length="80" mass="9531">MWLCRFTLITPFYAILPLRKYFARETLLTACDVSDELTPLGVKLSHEMHTCTKALTPREYPRFAAELKYFTHYLQNYCYD</sequence>
<gene>
    <name evidence="1" type="ORF">NCTC10288_02269</name>
</gene>
<dbReference type="AlphaFoldDB" id="A0A2X4RFC8"/>